<organism evidence="9 10">
    <name type="scientific">Mycolicibacterium arabiense</name>
    <dbReference type="NCBI Taxonomy" id="1286181"/>
    <lineage>
        <taxon>Bacteria</taxon>
        <taxon>Bacillati</taxon>
        <taxon>Actinomycetota</taxon>
        <taxon>Actinomycetes</taxon>
        <taxon>Mycobacteriales</taxon>
        <taxon>Mycobacteriaceae</taxon>
        <taxon>Mycolicibacterium</taxon>
    </lineage>
</organism>
<proteinExistence type="predicted"/>
<dbReference type="PANTHER" id="PTHR36115:SF6">
    <property type="entry name" value="PROLINE-RICH ANTIGEN HOMOLOG"/>
    <property type="match status" value="1"/>
</dbReference>
<evidence type="ECO:0000259" key="8">
    <source>
        <dbReference type="Pfam" id="PF06271"/>
    </source>
</evidence>
<evidence type="ECO:0000256" key="7">
    <source>
        <dbReference type="SAM" id="Phobius"/>
    </source>
</evidence>
<keyword evidence="4 7" id="KW-1133">Transmembrane helix</keyword>
<accession>A0A7I7RSR1</accession>
<dbReference type="Proteomes" id="UP000467428">
    <property type="component" value="Chromosome"/>
</dbReference>
<evidence type="ECO:0000256" key="4">
    <source>
        <dbReference type="ARBA" id="ARBA00022989"/>
    </source>
</evidence>
<protein>
    <submittedName>
        <fullName evidence="9">RDD family protein</fullName>
    </submittedName>
</protein>
<keyword evidence="2" id="KW-1003">Cell membrane</keyword>
<dbReference type="InterPro" id="IPR016795">
    <property type="entry name" value="UCP021697"/>
</dbReference>
<feature type="domain" description="RDD" evidence="8">
    <location>
        <begin position="47"/>
        <end position="137"/>
    </location>
</feature>
<reference evidence="9 10" key="1">
    <citation type="journal article" date="2019" name="Emerg. Microbes Infect.">
        <title>Comprehensive subspecies identification of 175 nontuberculous mycobacteria species based on 7547 genomic profiles.</title>
        <authorList>
            <person name="Matsumoto Y."/>
            <person name="Kinjo T."/>
            <person name="Motooka D."/>
            <person name="Nabeya D."/>
            <person name="Jung N."/>
            <person name="Uechi K."/>
            <person name="Horii T."/>
            <person name="Iida T."/>
            <person name="Fujita J."/>
            <person name="Nakamura S."/>
        </authorList>
    </citation>
    <scope>NUCLEOTIDE SEQUENCE [LARGE SCALE GENOMIC DNA]</scope>
    <source>
        <strain evidence="9 10">JCM 18538</strain>
    </source>
</reference>
<dbReference type="Pfam" id="PF06271">
    <property type="entry name" value="RDD"/>
    <property type="match status" value="1"/>
</dbReference>
<feature type="transmembrane region" description="Helical" evidence="7">
    <location>
        <begin position="80"/>
        <end position="101"/>
    </location>
</feature>
<dbReference type="EMBL" id="AP022593">
    <property type="protein sequence ID" value="BBY47009.1"/>
    <property type="molecule type" value="Genomic_DNA"/>
</dbReference>
<evidence type="ECO:0000256" key="6">
    <source>
        <dbReference type="SAM" id="MobiDB-lite"/>
    </source>
</evidence>
<evidence type="ECO:0000256" key="5">
    <source>
        <dbReference type="ARBA" id="ARBA00023136"/>
    </source>
</evidence>
<keyword evidence="5 7" id="KW-0472">Membrane</keyword>
<dbReference type="InterPro" id="IPR010432">
    <property type="entry name" value="RDD"/>
</dbReference>
<dbReference type="PANTHER" id="PTHR36115">
    <property type="entry name" value="PROLINE-RICH ANTIGEN HOMOLOG-RELATED"/>
    <property type="match status" value="1"/>
</dbReference>
<geneLocation type="plasmid" evidence="10">
    <name>pjcm18538 dna</name>
</geneLocation>
<evidence type="ECO:0000313" key="10">
    <source>
        <dbReference type="Proteomes" id="UP000467428"/>
    </source>
</evidence>
<comment type="subcellular location">
    <subcellularLocation>
        <location evidence="1">Cell membrane</location>
        <topology evidence="1">Multi-pass membrane protein</topology>
    </subcellularLocation>
</comment>
<name>A0A7I7RSR1_9MYCO</name>
<sequence>MLDRMARTFGSWLSGPPQPEAGDPSAGPNEYPGQQLGLPPSGSGSLVGWGRRIGALAIDWFIAYGLGALAMSMGLVSMNVLSTAVLVIWLILGVVAVRLFGFTPGQAALGLRVASVDNRIHVGMGRALIRGLLIALVVPPLFTDTDGRGLQDKATGTAIVRR</sequence>
<evidence type="ECO:0000313" key="9">
    <source>
        <dbReference type="EMBL" id="BBY47009.1"/>
    </source>
</evidence>
<feature type="transmembrane region" description="Helical" evidence="7">
    <location>
        <begin position="53"/>
        <end position="74"/>
    </location>
</feature>
<keyword evidence="3 7" id="KW-0812">Transmembrane</keyword>
<gene>
    <name evidence="9" type="ORF">MARA_04770</name>
</gene>
<keyword evidence="10" id="KW-1185">Reference proteome</keyword>
<evidence type="ECO:0000256" key="3">
    <source>
        <dbReference type="ARBA" id="ARBA00022692"/>
    </source>
</evidence>
<dbReference type="GO" id="GO:0005886">
    <property type="term" value="C:plasma membrane"/>
    <property type="evidence" value="ECO:0007669"/>
    <property type="project" value="UniProtKB-SubCell"/>
</dbReference>
<dbReference type="PIRSF" id="PIRSF021697">
    <property type="entry name" value="UCP021697"/>
    <property type="match status" value="1"/>
</dbReference>
<dbReference type="AlphaFoldDB" id="A0A7I7RSR1"/>
<feature type="region of interest" description="Disordered" evidence="6">
    <location>
        <begin position="1"/>
        <end position="34"/>
    </location>
</feature>
<dbReference type="KEGG" id="marz:MARA_04770"/>
<evidence type="ECO:0000256" key="1">
    <source>
        <dbReference type="ARBA" id="ARBA00004651"/>
    </source>
</evidence>
<dbReference type="InterPro" id="IPR051791">
    <property type="entry name" value="Pra-immunoreactive"/>
</dbReference>
<evidence type="ECO:0000256" key="2">
    <source>
        <dbReference type="ARBA" id="ARBA00022475"/>
    </source>
</evidence>